<evidence type="ECO:0000313" key="2">
    <source>
        <dbReference type="Proteomes" id="UP001056535"/>
    </source>
</evidence>
<proteinExistence type="predicted"/>
<protein>
    <recommendedName>
        <fullName evidence="3">Metal-dependent HD superfamily phosphohydrolase</fullName>
    </recommendedName>
</protein>
<name>A0ABY4YJE2_9MICO</name>
<reference evidence="1" key="1">
    <citation type="submission" date="2022-06" db="EMBL/GenBank/DDBJ databases">
        <title>Ornithinimicrobium JY.X270.</title>
        <authorList>
            <person name="Huang Y."/>
        </authorList>
    </citation>
    <scope>NUCLEOTIDE SEQUENCE</scope>
    <source>
        <strain evidence="1">JY.X270</strain>
    </source>
</reference>
<sequence>MTTNSPAPAAHLESLRRSWLADLEFLAPEAPQHLKVAEVDFLLAQWSQPHRRYHSVQHLTEVLTAIDELAAARACDAVSTRLARVAGWYHDVAYDPQAAPGSNEHRSATMARDHLNALGVTRGSVDVVESLVTMTINHDIDGGPAHLASWRHTAAVFHDADLWILSSPTDRYREYAEQVRQEYAHVPPTLFRQGRTAILADFLTRPVLYRTDLAQRQWESRARENVAAELDRLRA</sequence>
<dbReference type="RefSeq" id="WP_252621615.1">
    <property type="nucleotide sequence ID" value="NZ_CP099490.1"/>
</dbReference>
<dbReference type="PANTHER" id="PTHR21174:SF0">
    <property type="entry name" value="HD PHOSPHOHYDROLASE FAMILY PROTEIN-RELATED"/>
    <property type="match status" value="1"/>
</dbReference>
<dbReference type="PANTHER" id="PTHR21174">
    <property type="match status" value="1"/>
</dbReference>
<evidence type="ECO:0008006" key="3">
    <source>
        <dbReference type="Google" id="ProtNLM"/>
    </source>
</evidence>
<organism evidence="1 2">
    <name type="scientific">Ornithinimicrobium cryptoxanthini</name>
    <dbReference type="NCBI Taxonomy" id="2934161"/>
    <lineage>
        <taxon>Bacteria</taxon>
        <taxon>Bacillati</taxon>
        <taxon>Actinomycetota</taxon>
        <taxon>Actinomycetes</taxon>
        <taxon>Micrococcales</taxon>
        <taxon>Ornithinimicrobiaceae</taxon>
        <taxon>Ornithinimicrobium</taxon>
    </lineage>
</organism>
<dbReference type="InterPro" id="IPR009218">
    <property type="entry name" value="HD_phosphohydro"/>
</dbReference>
<keyword evidence="2" id="KW-1185">Reference proteome</keyword>
<evidence type="ECO:0000313" key="1">
    <source>
        <dbReference type="EMBL" id="USQ76912.1"/>
    </source>
</evidence>
<dbReference type="Gene3D" id="1.10.3210.10">
    <property type="entry name" value="Hypothetical protein af1432"/>
    <property type="match status" value="1"/>
</dbReference>
<accession>A0ABY4YJE2</accession>
<dbReference type="PIRSF" id="PIRSF035170">
    <property type="entry name" value="HD_phosphohydro"/>
    <property type="match status" value="1"/>
</dbReference>
<dbReference type="SUPFAM" id="SSF109604">
    <property type="entry name" value="HD-domain/PDEase-like"/>
    <property type="match status" value="1"/>
</dbReference>
<gene>
    <name evidence="1" type="ORF">NF557_03010</name>
</gene>
<dbReference type="Proteomes" id="UP001056535">
    <property type="component" value="Chromosome"/>
</dbReference>
<dbReference type="EMBL" id="CP099490">
    <property type="protein sequence ID" value="USQ76912.1"/>
    <property type="molecule type" value="Genomic_DNA"/>
</dbReference>